<accession>A0A2H1GQ97</accession>
<evidence type="ECO:0000256" key="1">
    <source>
        <dbReference type="SAM" id="MobiDB-lite"/>
    </source>
</evidence>
<dbReference type="Proteomes" id="UP000245764">
    <property type="component" value="Chromosome 7"/>
</dbReference>
<reference evidence="3" key="1">
    <citation type="submission" date="2017-05" db="EMBL/GenBank/DDBJ databases">
        <authorList>
            <person name="Song R."/>
            <person name="Chenine A.L."/>
            <person name="Ruprecht R.M."/>
        </authorList>
    </citation>
    <scope>NUCLEOTIDE SEQUENCE [LARGE SCALE GENOMIC DNA]</scope>
</reference>
<dbReference type="AlphaFoldDB" id="A0A2H1GQ97"/>
<protein>
    <recommendedName>
        <fullName evidence="4">F-box domain-containing protein</fullName>
    </recommendedName>
</protein>
<dbReference type="EMBL" id="LT854259">
    <property type="protein sequence ID" value="SMR55668.1"/>
    <property type="molecule type" value="Genomic_DNA"/>
</dbReference>
<evidence type="ECO:0000313" key="3">
    <source>
        <dbReference type="Proteomes" id="UP000245764"/>
    </source>
</evidence>
<evidence type="ECO:0000313" key="2">
    <source>
        <dbReference type="EMBL" id="SMR55668.1"/>
    </source>
</evidence>
<sequence>MARYNLRPRRNADIDTDVPEAPAAAPDEGTATANAVESGNVDNMTVMATQQHPATSSPAMDLTKTGSTPVATTVFNYSAGGDSYEDLSDEELEDYELFEEAVSFSNSKASGKGEVADLQMSPVNTLNRHKALETTEICEQVLNNLSELEILRSLRVSRGFKAIIKGSITL</sequence>
<organism evidence="2 3">
    <name type="scientific">Zymoseptoria tritici ST99CH_1E4</name>
    <dbReference type="NCBI Taxonomy" id="1276532"/>
    <lineage>
        <taxon>Eukaryota</taxon>
        <taxon>Fungi</taxon>
        <taxon>Dikarya</taxon>
        <taxon>Ascomycota</taxon>
        <taxon>Pezizomycotina</taxon>
        <taxon>Dothideomycetes</taxon>
        <taxon>Dothideomycetidae</taxon>
        <taxon>Mycosphaerellales</taxon>
        <taxon>Mycosphaerellaceae</taxon>
        <taxon>Zymoseptoria</taxon>
    </lineage>
</organism>
<proteinExistence type="predicted"/>
<gene>
    <name evidence="2" type="ORF">ZT1E4_G8016</name>
</gene>
<feature type="region of interest" description="Disordered" evidence="1">
    <location>
        <begin position="1"/>
        <end position="40"/>
    </location>
</feature>
<name>A0A2H1GQ97_ZYMTR</name>
<evidence type="ECO:0008006" key="4">
    <source>
        <dbReference type="Google" id="ProtNLM"/>
    </source>
</evidence>
<feature type="compositionally biased region" description="Low complexity" evidence="1">
    <location>
        <begin position="19"/>
        <end position="35"/>
    </location>
</feature>